<feature type="compositionally biased region" description="Basic residues" evidence="5">
    <location>
        <begin position="512"/>
        <end position="523"/>
    </location>
</feature>
<dbReference type="InterPro" id="IPR029063">
    <property type="entry name" value="SAM-dependent_MTases_sf"/>
</dbReference>
<proteinExistence type="predicted"/>
<evidence type="ECO:0000313" key="7">
    <source>
        <dbReference type="Proteomes" id="UP001054857"/>
    </source>
</evidence>
<sequence length="1549" mass="164601">MTTVNRPPAQPCKDGIKMYLSLDDVRIGSLYTVDTGGRQGTEFSLFQVHEVVHPEGWAAASKARRQALLKEVKLRGVWFYQAKETAAGVRLVNPSKLKGANRDPGDNRQFLFDDVDDELDERRVFLATNKAGTWSRTIPFGSLRKEVRLVHGTRPSNGGAADTYYYNQSYDELFMTYEQCPPSDVAGAAATGAAAGAAGAAATAGRAAAAAGPSQLAPSAAAAAAGPSQPPPSAAAAAAGPSQPPPPAAAAAAAARSLRPRAAKASTAKTSTQRQQPSRKLPKCLREPSPPDEDEEPSYVPLVPYLTAKGNVPSKAALKVAGGHRAGNPAARQYGKDDVLAFHACCGAGGASMHQVDEMVQKLVQERREEEAARRRAVVQDDGHQRGTGGVNGGRGGAAAAPVGRNAAMNDSGRPAGGEVTRGSAAAAATEDGSPPCPRLLNFWGCDNTMSPILSCLANHGEGMAVTCARLAELYVLIRLANELLSWLEAAADDNKDTGGGGGGGAADSSKRRATSRSRRGRKQQQQQQQQEQQEQQEGGGEQESKDQEGSDDDDAEEKEKEGEWEVADVVAMRLFHYVPSKDGQLQQELGLEDCGLEFLVRWHYDPVRHKKSWPDYPANQYQWLPLSRLLGSVGMLRGFMRRVLLTESLLPRPGMRILLVAGTPCQDMSGHNREIRKRELFDSPKNRIILTLLALASYLQVDYVLLEQVGEAAQLQDGKWFRTVVVDRMRAEYQIRVGLIRAAGHGCPQVRPRVFIWAAKPGCVLPGFPRPEFSARLLLRGDEEGKVWQPLRRRILALQNCYPMAADGALLYPSQTLTDAISNLEPRDNFSMSPVSTVTEFHHPLQYTLARPPPAGTPSAELRFAAYLGNCAPAILEFPRLVLLFYYACRKEAERAVKKRMAERRRRRAKRAAAAAAAGGTGGVAVAAAAAGASAATGRQTQTTGDTPQGDTSAMEAEIVDEACVRLGDLFAELPRSCKKSAGGEAEAEAAAQEAAAVGSKRKLQQDASRRRLSHLEAGKKLLRSSLDALTSSLQHAPHMLGVLRAERERLEGRTAAAAAGAGGKGSGGDAGAGAARTAAAAAAPAAAAAAPALAGAAAGGSGGAAGGTAVAVQAAAAAAAVAAAAARGRGVGLVAGGVVQQEGGAAGAEGAAGRVSRGAAATRGADHHHHHQQQQQEPGGAERRRWETVLSILVANHVPYQMQLENYERVKAVPTGGGKCLLDVPGVEEEGKQLRCGKPLLPESLRKWLKRQRSSETAGRTTVKRQRISKTAGRTTGNSKPYGRLLESQALGTVCGGGRMTNVREVAVCLPYADRIASPREFACVQGFQLHTVFLTVHSPFAAHLRRHTGTVSWLEGVVKPAIRGLKWLLQVGPAVAAAAAAAAAARQEGCEPPSLQELRAAWHMQHRVIKDEMQQIGNSWAAPVAEGLGRCFALALVGLPSLEGQESVPDPNWQAAWQWAGAAGVRCVQSYVQDREGLWPAEPQEVSQAPQVAEGDPEALLEESSEEGEEEEEEGEEESEEEEGEQEEEDDEEEEEEGDSEDSGEE</sequence>
<dbReference type="GO" id="GO:0003677">
    <property type="term" value="F:DNA binding"/>
    <property type="evidence" value="ECO:0007669"/>
    <property type="project" value="TreeGrafter"/>
</dbReference>
<feature type="region of interest" description="Disordered" evidence="5">
    <location>
        <begin position="934"/>
        <end position="953"/>
    </location>
</feature>
<feature type="compositionally biased region" description="Low complexity" evidence="5">
    <location>
        <begin position="398"/>
        <end position="408"/>
    </location>
</feature>
<feature type="region of interest" description="Disordered" evidence="5">
    <location>
        <begin position="1253"/>
        <end position="1284"/>
    </location>
</feature>
<keyword evidence="3" id="KW-0808">Transferase</keyword>
<accession>A0AAD3E1A1</accession>
<feature type="compositionally biased region" description="Low complexity" evidence="5">
    <location>
        <begin position="263"/>
        <end position="272"/>
    </location>
</feature>
<comment type="caution">
    <text evidence="6">The sequence shown here is derived from an EMBL/GenBank/DDBJ whole genome shotgun (WGS) entry which is preliminary data.</text>
</comment>
<feature type="compositionally biased region" description="Acidic residues" evidence="5">
    <location>
        <begin position="1498"/>
        <end position="1549"/>
    </location>
</feature>
<dbReference type="Gene3D" id="3.40.50.150">
    <property type="entry name" value="Vaccinia Virus protein VP39"/>
    <property type="match status" value="1"/>
</dbReference>
<dbReference type="GO" id="GO:0003886">
    <property type="term" value="F:DNA (cytosine-5-)-methyltransferase activity"/>
    <property type="evidence" value="ECO:0007669"/>
    <property type="project" value="UniProtKB-EC"/>
</dbReference>
<feature type="compositionally biased region" description="Low complexity" evidence="5">
    <location>
        <begin position="524"/>
        <end position="537"/>
    </location>
</feature>
<dbReference type="GO" id="GO:0044027">
    <property type="term" value="P:negative regulation of gene expression via chromosomal CpG island methylation"/>
    <property type="evidence" value="ECO:0007669"/>
    <property type="project" value="TreeGrafter"/>
</dbReference>
<dbReference type="Gene3D" id="3.90.120.10">
    <property type="entry name" value="DNA Methylase, subunit A, domain 2"/>
    <property type="match status" value="1"/>
</dbReference>
<dbReference type="Pfam" id="PF00145">
    <property type="entry name" value="DNA_methylase"/>
    <property type="match status" value="1"/>
</dbReference>
<feature type="region of interest" description="Disordered" evidence="5">
    <location>
        <begin position="493"/>
        <end position="564"/>
    </location>
</feature>
<evidence type="ECO:0000256" key="1">
    <source>
        <dbReference type="ARBA" id="ARBA00011975"/>
    </source>
</evidence>
<feature type="compositionally biased region" description="Low complexity" evidence="5">
    <location>
        <begin position="1147"/>
        <end position="1165"/>
    </location>
</feature>
<name>A0AAD3E1A1_9CHLO</name>
<dbReference type="InterPro" id="IPR001525">
    <property type="entry name" value="C5_MeTfrase"/>
</dbReference>
<dbReference type="PANTHER" id="PTHR10629:SF52">
    <property type="entry name" value="DNA (CYTOSINE-5)-METHYLTRANSFERASE 1"/>
    <property type="match status" value="1"/>
</dbReference>
<evidence type="ECO:0000256" key="4">
    <source>
        <dbReference type="ARBA" id="ARBA00022691"/>
    </source>
</evidence>
<organism evidence="6 7">
    <name type="scientific">Astrephomene gubernaculifera</name>
    <dbReference type="NCBI Taxonomy" id="47775"/>
    <lineage>
        <taxon>Eukaryota</taxon>
        <taxon>Viridiplantae</taxon>
        <taxon>Chlorophyta</taxon>
        <taxon>core chlorophytes</taxon>
        <taxon>Chlorophyceae</taxon>
        <taxon>CS clade</taxon>
        <taxon>Chlamydomonadales</taxon>
        <taxon>Astrephomenaceae</taxon>
        <taxon>Astrephomene</taxon>
    </lineage>
</organism>
<evidence type="ECO:0000256" key="2">
    <source>
        <dbReference type="ARBA" id="ARBA00022603"/>
    </source>
</evidence>
<evidence type="ECO:0000256" key="3">
    <source>
        <dbReference type="ARBA" id="ARBA00022679"/>
    </source>
</evidence>
<feature type="region of interest" description="Disordered" evidence="5">
    <location>
        <begin position="221"/>
        <end position="299"/>
    </location>
</feature>
<feature type="region of interest" description="Disordered" evidence="5">
    <location>
        <begin position="1484"/>
        <end position="1549"/>
    </location>
</feature>
<dbReference type="GO" id="GO:0005634">
    <property type="term" value="C:nucleus"/>
    <property type="evidence" value="ECO:0007669"/>
    <property type="project" value="TreeGrafter"/>
</dbReference>
<evidence type="ECO:0000313" key="6">
    <source>
        <dbReference type="EMBL" id="GFR51628.1"/>
    </source>
</evidence>
<feature type="compositionally biased region" description="Gly residues" evidence="5">
    <location>
        <begin position="386"/>
        <end position="397"/>
    </location>
</feature>
<protein>
    <recommendedName>
        <fullName evidence="1">DNA (cytosine-5-)-methyltransferase</fullName>
        <ecNumber evidence="1">2.1.1.37</ecNumber>
    </recommendedName>
</protein>
<feature type="compositionally biased region" description="Basic and acidic residues" evidence="5">
    <location>
        <begin position="371"/>
        <end position="385"/>
    </location>
</feature>
<reference evidence="6 7" key="1">
    <citation type="journal article" date="2021" name="Sci. Rep.">
        <title>Genome sequencing of the multicellular alga Astrephomene provides insights into convergent evolution of germ-soma differentiation.</title>
        <authorList>
            <person name="Yamashita S."/>
            <person name="Yamamoto K."/>
            <person name="Matsuzaki R."/>
            <person name="Suzuki S."/>
            <person name="Yamaguchi H."/>
            <person name="Hirooka S."/>
            <person name="Minakuchi Y."/>
            <person name="Miyagishima S."/>
            <person name="Kawachi M."/>
            <person name="Toyoda A."/>
            <person name="Nozaki H."/>
        </authorList>
    </citation>
    <scope>NUCLEOTIDE SEQUENCE [LARGE SCALE GENOMIC DNA]</scope>
    <source>
        <strain evidence="6 7">NIES-4017</strain>
    </source>
</reference>
<dbReference type="PANTHER" id="PTHR10629">
    <property type="entry name" value="CYTOSINE-SPECIFIC METHYLTRANSFERASE"/>
    <property type="match status" value="1"/>
</dbReference>
<keyword evidence="2" id="KW-0489">Methyltransferase</keyword>
<feature type="region of interest" description="Disordered" evidence="5">
    <location>
        <begin position="1147"/>
        <end position="1185"/>
    </location>
</feature>
<keyword evidence="4" id="KW-0949">S-adenosyl-L-methionine</keyword>
<feature type="region of interest" description="Disordered" evidence="5">
    <location>
        <begin position="371"/>
        <end position="434"/>
    </location>
</feature>
<gene>
    <name evidence="6" type="ORF">Agub_g14055</name>
</gene>
<dbReference type="Proteomes" id="UP001054857">
    <property type="component" value="Unassembled WGS sequence"/>
</dbReference>
<dbReference type="GO" id="GO:0032259">
    <property type="term" value="P:methylation"/>
    <property type="evidence" value="ECO:0007669"/>
    <property type="project" value="UniProtKB-KW"/>
</dbReference>
<dbReference type="InterPro" id="IPR050390">
    <property type="entry name" value="C5-Methyltransferase"/>
</dbReference>
<dbReference type="EC" id="2.1.1.37" evidence="1"/>
<dbReference type="EMBL" id="BMAR01000052">
    <property type="protein sequence ID" value="GFR51628.1"/>
    <property type="molecule type" value="Genomic_DNA"/>
</dbReference>
<dbReference type="SUPFAM" id="SSF53335">
    <property type="entry name" value="S-adenosyl-L-methionine-dependent methyltransferases"/>
    <property type="match status" value="1"/>
</dbReference>
<keyword evidence="7" id="KW-1185">Reference proteome</keyword>
<evidence type="ECO:0000256" key="5">
    <source>
        <dbReference type="SAM" id="MobiDB-lite"/>
    </source>
</evidence>